<evidence type="ECO:0000313" key="2">
    <source>
        <dbReference type="EMBL" id="PTB16732.1"/>
    </source>
</evidence>
<proteinExistence type="predicted"/>
<reference evidence="2 3" key="1">
    <citation type="submission" date="2018-03" db="EMBL/GenBank/DDBJ databases">
        <title>Whole genome analyses suggest that Burkholderia sensu lato contains two further novel genera in the rhizoxinica-symbiotica group Mycetohabitans gen. nov., and Trinickia gen. nov.: implications for the evolution of diazotrophy and nodulation in the Burkholderiaceae.</title>
        <authorList>
            <person name="Estrada De Los Santos P."/>
            <person name="Palmer M."/>
            <person name="Chavez-Ramirez B."/>
            <person name="Steenkamp E.T."/>
            <person name="Hirsch A.M."/>
            <person name="Manyaka P."/>
            <person name="Maluk M."/>
            <person name="Lafos M."/>
            <person name="Crook M."/>
            <person name="Gross E."/>
            <person name="Simon M.F."/>
            <person name="Bueno Dos Reis Junior F."/>
            <person name="Poole P.S."/>
            <person name="Venter S.N."/>
            <person name="James E.K."/>
        </authorList>
    </citation>
    <scope>NUCLEOTIDE SEQUENCE [LARGE SCALE GENOMIC DNA]</scope>
    <source>
        <strain evidence="2 3">JPY-366</strain>
    </source>
</reference>
<dbReference type="EMBL" id="PYUC01000039">
    <property type="protein sequence ID" value="PTB16732.1"/>
    <property type="molecule type" value="Genomic_DNA"/>
</dbReference>
<feature type="compositionally biased region" description="Polar residues" evidence="1">
    <location>
        <begin position="1"/>
        <end position="16"/>
    </location>
</feature>
<evidence type="ECO:0000313" key="3">
    <source>
        <dbReference type="Proteomes" id="UP000240638"/>
    </source>
</evidence>
<comment type="caution">
    <text evidence="2">The sequence shown here is derived from an EMBL/GenBank/DDBJ whole genome shotgun (WGS) entry which is preliminary data.</text>
</comment>
<sequence>MSRRPQQPGQSRTPSTRIGPRPPPLPALTDEAAVQIQQLLCDWLLWFSSAYAEQIQRSRQPWAAPVRHHIYDPF</sequence>
<organism evidence="2 3">
    <name type="scientific">Trinickia symbiotica</name>
    <dbReference type="NCBI Taxonomy" id="863227"/>
    <lineage>
        <taxon>Bacteria</taxon>
        <taxon>Pseudomonadati</taxon>
        <taxon>Pseudomonadota</taxon>
        <taxon>Betaproteobacteria</taxon>
        <taxon>Burkholderiales</taxon>
        <taxon>Burkholderiaceae</taxon>
        <taxon>Trinickia</taxon>
    </lineage>
</organism>
<evidence type="ECO:0000256" key="1">
    <source>
        <dbReference type="SAM" id="MobiDB-lite"/>
    </source>
</evidence>
<accession>A0A2T3XJU0</accession>
<name>A0A2T3XJU0_9BURK</name>
<dbReference type="Proteomes" id="UP000240638">
    <property type="component" value="Unassembled WGS sequence"/>
</dbReference>
<feature type="region of interest" description="Disordered" evidence="1">
    <location>
        <begin position="1"/>
        <end position="27"/>
    </location>
</feature>
<gene>
    <name evidence="2" type="ORF">C9I57_31990</name>
</gene>
<protein>
    <submittedName>
        <fullName evidence="2">Uncharacterized protein</fullName>
    </submittedName>
</protein>
<dbReference type="AlphaFoldDB" id="A0A2T3XJU0"/>